<gene>
    <name evidence="2" type="ORF">Pan54_20900</name>
</gene>
<dbReference type="EMBL" id="SJPG01000001">
    <property type="protein sequence ID" value="TWT61354.1"/>
    <property type="molecule type" value="Genomic_DNA"/>
</dbReference>
<organism evidence="2 3">
    <name type="scientific">Rubinisphaera italica</name>
    <dbReference type="NCBI Taxonomy" id="2527969"/>
    <lineage>
        <taxon>Bacteria</taxon>
        <taxon>Pseudomonadati</taxon>
        <taxon>Planctomycetota</taxon>
        <taxon>Planctomycetia</taxon>
        <taxon>Planctomycetales</taxon>
        <taxon>Planctomycetaceae</taxon>
        <taxon>Rubinisphaera</taxon>
    </lineage>
</organism>
<evidence type="ECO:0000313" key="3">
    <source>
        <dbReference type="Proteomes" id="UP000316095"/>
    </source>
</evidence>
<dbReference type="RefSeq" id="WP_146503360.1">
    <property type="nucleotide sequence ID" value="NZ_SJPG01000001.1"/>
</dbReference>
<comment type="caution">
    <text evidence="2">The sequence shown here is derived from an EMBL/GenBank/DDBJ whole genome shotgun (WGS) entry which is preliminary data.</text>
</comment>
<evidence type="ECO:0000256" key="1">
    <source>
        <dbReference type="SAM" id="MobiDB-lite"/>
    </source>
</evidence>
<keyword evidence="3" id="KW-1185">Reference proteome</keyword>
<proteinExistence type="predicted"/>
<dbReference type="AlphaFoldDB" id="A0A5C5XEX9"/>
<dbReference type="Proteomes" id="UP000316095">
    <property type="component" value="Unassembled WGS sequence"/>
</dbReference>
<evidence type="ECO:0000313" key="2">
    <source>
        <dbReference type="EMBL" id="TWT61354.1"/>
    </source>
</evidence>
<name>A0A5C5XEX9_9PLAN</name>
<sequence>MLLHALLGCCAHHAHACHHVHKSTQIVNERDAVHQHCHHKGEKCGSHTEAASRGSNSESPAHSHEDSIPCNEHECTYVSVVRTNELVSTIALTLTAILNLKPVNAVIVWPSLAIAPHNSLIQSDAPRLRAHLQVWSL</sequence>
<protein>
    <submittedName>
        <fullName evidence="2">Uncharacterized protein</fullName>
    </submittedName>
</protein>
<accession>A0A5C5XEX9</accession>
<reference evidence="2 3" key="1">
    <citation type="submission" date="2019-02" db="EMBL/GenBank/DDBJ databases">
        <title>Deep-cultivation of Planctomycetes and their phenomic and genomic characterization uncovers novel biology.</title>
        <authorList>
            <person name="Wiegand S."/>
            <person name="Jogler M."/>
            <person name="Boedeker C."/>
            <person name="Pinto D."/>
            <person name="Vollmers J."/>
            <person name="Rivas-Marin E."/>
            <person name="Kohn T."/>
            <person name="Peeters S.H."/>
            <person name="Heuer A."/>
            <person name="Rast P."/>
            <person name="Oberbeckmann S."/>
            <person name="Bunk B."/>
            <person name="Jeske O."/>
            <person name="Meyerdierks A."/>
            <person name="Storesund J.E."/>
            <person name="Kallscheuer N."/>
            <person name="Luecker S."/>
            <person name="Lage O.M."/>
            <person name="Pohl T."/>
            <person name="Merkel B.J."/>
            <person name="Hornburger P."/>
            <person name="Mueller R.-W."/>
            <person name="Bruemmer F."/>
            <person name="Labrenz M."/>
            <person name="Spormann A.M."/>
            <person name="Op Den Camp H."/>
            <person name="Overmann J."/>
            <person name="Amann R."/>
            <person name="Jetten M.S.M."/>
            <person name="Mascher T."/>
            <person name="Medema M.H."/>
            <person name="Devos D.P."/>
            <person name="Kaster A.-K."/>
            <person name="Ovreas L."/>
            <person name="Rohde M."/>
            <person name="Galperin M.Y."/>
            <person name="Jogler C."/>
        </authorList>
    </citation>
    <scope>NUCLEOTIDE SEQUENCE [LARGE SCALE GENOMIC DNA]</scope>
    <source>
        <strain evidence="2 3">Pan54</strain>
    </source>
</reference>
<feature type="region of interest" description="Disordered" evidence="1">
    <location>
        <begin position="37"/>
        <end position="68"/>
    </location>
</feature>